<dbReference type="PROSITE" id="PS50113">
    <property type="entry name" value="PAC"/>
    <property type="match status" value="1"/>
</dbReference>
<evidence type="ECO:0000259" key="1">
    <source>
        <dbReference type="PROSITE" id="PS50112"/>
    </source>
</evidence>
<dbReference type="eggNOG" id="COG2202">
    <property type="taxonomic scope" value="Bacteria"/>
</dbReference>
<dbReference type="InterPro" id="IPR043128">
    <property type="entry name" value="Rev_trsase/Diguanyl_cyclase"/>
</dbReference>
<proteinExistence type="predicted"/>
<dbReference type="EMBL" id="CP003379">
    <property type="protein sequence ID" value="AFL89380.1"/>
    <property type="molecule type" value="Genomic_DNA"/>
</dbReference>
<dbReference type="NCBIfam" id="TIGR00254">
    <property type="entry name" value="GGDEF"/>
    <property type="match status" value="1"/>
</dbReference>
<dbReference type="InterPro" id="IPR001610">
    <property type="entry name" value="PAC"/>
</dbReference>
<reference evidence="5 6" key="1">
    <citation type="submission" date="2012-06" db="EMBL/GenBank/DDBJ databases">
        <title>Complete genome of Terriglobus roseus DSM 18391.</title>
        <authorList>
            <consortium name="US DOE Joint Genome Institute (JGI-PGF)"/>
            <person name="Lucas S."/>
            <person name="Copeland A."/>
            <person name="Lapidus A."/>
            <person name="Glavina del Rio T."/>
            <person name="Dalin E."/>
            <person name="Tice H."/>
            <person name="Bruce D."/>
            <person name="Goodwin L."/>
            <person name="Pitluck S."/>
            <person name="Peters L."/>
            <person name="Mikhailova N."/>
            <person name="Munk A.C.C."/>
            <person name="Kyrpides N."/>
            <person name="Mavromatis K."/>
            <person name="Ivanova N."/>
            <person name="Brettin T."/>
            <person name="Detter J.C."/>
            <person name="Han C."/>
            <person name="Larimer F."/>
            <person name="Land M."/>
            <person name="Hauser L."/>
            <person name="Markowitz V."/>
            <person name="Cheng J.-F."/>
            <person name="Hugenholtz P."/>
            <person name="Woyke T."/>
            <person name="Wu D."/>
            <person name="Brambilla E."/>
            <person name="Klenk H.-P."/>
            <person name="Eisen J.A."/>
        </authorList>
    </citation>
    <scope>NUCLEOTIDE SEQUENCE [LARGE SCALE GENOMIC DNA]</scope>
    <source>
        <strain evidence="6">DSM 18391 / NRRL B-41598 / KBS 63</strain>
    </source>
</reference>
<dbReference type="SUPFAM" id="SSF55073">
    <property type="entry name" value="Nucleotide cyclase"/>
    <property type="match status" value="1"/>
</dbReference>
<dbReference type="PANTHER" id="PTHR44757:SF2">
    <property type="entry name" value="BIOFILM ARCHITECTURE MAINTENANCE PROTEIN MBAA"/>
    <property type="match status" value="1"/>
</dbReference>
<dbReference type="Pfam" id="PF13426">
    <property type="entry name" value="PAS_9"/>
    <property type="match status" value="1"/>
</dbReference>
<dbReference type="PROSITE" id="PS50883">
    <property type="entry name" value="EAL"/>
    <property type="match status" value="1"/>
</dbReference>
<dbReference type="InterPro" id="IPR013656">
    <property type="entry name" value="PAS_4"/>
</dbReference>
<evidence type="ECO:0000313" key="6">
    <source>
        <dbReference type="Proteomes" id="UP000006056"/>
    </source>
</evidence>
<dbReference type="SUPFAM" id="SSF55785">
    <property type="entry name" value="PYP-like sensor domain (PAS domain)"/>
    <property type="match status" value="3"/>
</dbReference>
<feature type="domain" description="PAC" evidence="2">
    <location>
        <begin position="378"/>
        <end position="430"/>
    </location>
</feature>
<dbReference type="RefSeq" id="WP_014786642.1">
    <property type="nucleotide sequence ID" value="NC_018014.1"/>
</dbReference>
<evidence type="ECO:0000259" key="3">
    <source>
        <dbReference type="PROSITE" id="PS50883"/>
    </source>
</evidence>
<feature type="domain" description="PAS" evidence="1">
    <location>
        <begin position="188"/>
        <end position="224"/>
    </location>
</feature>
<feature type="domain" description="GGDEF" evidence="4">
    <location>
        <begin position="462"/>
        <end position="594"/>
    </location>
</feature>
<dbReference type="HOGENOM" id="CLU_000445_70_20_0"/>
<dbReference type="CDD" id="cd01949">
    <property type="entry name" value="GGDEF"/>
    <property type="match status" value="1"/>
</dbReference>
<evidence type="ECO:0000313" key="5">
    <source>
        <dbReference type="EMBL" id="AFL89380.1"/>
    </source>
</evidence>
<dbReference type="CDD" id="cd01948">
    <property type="entry name" value="EAL"/>
    <property type="match status" value="1"/>
</dbReference>
<dbReference type="InterPro" id="IPR000160">
    <property type="entry name" value="GGDEF_dom"/>
</dbReference>
<gene>
    <name evidence="5" type="ordered locus">Terro_3151</name>
</gene>
<dbReference type="InterPro" id="IPR001633">
    <property type="entry name" value="EAL_dom"/>
</dbReference>
<dbReference type="PROSITE" id="PS50112">
    <property type="entry name" value="PAS"/>
    <property type="match status" value="2"/>
</dbReference>
<dbReference type="InterPro" id="IPR000014">
    <property type="entry name" value="PAS"/>
</dbReference>
<dbReference type="Proteomes" id="UP000006056">
    <property type="component" value="Chromosome"/>
</dbReference>
<dbReference type="PROSITE" id="PS50887">
    <property type="entry name" value="GGDEF"/>
    <property type="match status" value="1"/>
</dbReference>
<protein>
    <submittedName>
        <fullName evidence="5">PAS domain S-box/diguanylate cyclase (GGDEF) domain-containing protein</fullName>
    </submittedName>
</protein>
<feature type="domain" description="EAL" evidence="3">
    <location>
        <begin position="603"/>
        <end position="857"/>
    </location>
</feature>
<keyword evidence="6" id="KW-1185">Reference proteome</keyword>
<dbReference type="InterPro" id="IPR029787">
    <property type="entry name" value="Nucleotide_cyclase"/>
</dbReference>
<dbReference type="Gene3D" id="3.20.20.450">
    <property type="entry name" value="EAL domain"/>
    <property type="match status" value="1"/>
</dbReference>
<dbReference type="CDD" id="cd00130">
    <property type="entry name" value="PAS"/>
    <property type="match status" value="2"/>
</dbReference>
<dbReference type="SMART" id="SM00052">
    <property type="entry name" value="EAL"/>
    <property type="match status" value="1"/>
</dbReference>
<dbReference type="SMART" id="SM00086">
    <property type="entry name" value="PAC"/>
    <property type="match status" value="1"/>
</dbReference>
<name>I3ZJG2_TERRK</name>
<sequence>MREQPFSPHLPKVLIAALEERALGEGLSIEDFIVFAIAEKIARSEHQTWQTQKSELSRTVVAQEEQAEKNNQSMLADLFEQAPIFIAVLAGPEHVFEMVNQSCRDFLGGRELLGRRAAECFPESAKTAWLELLDDVYQRGDVRLEQDVQVSLTSSDGRTPEIKYVDIMYKPRLDSAGLVNGIITLGVDRSLLYEVLHSTSDGIFLLDRDWRFVYLNPCAIELLSGGKALVGRNVWEAFEAASSLEFWDKYHTTMEQRVPTEFEAYYPAPLDRWFQVHAHPISQGISVFFRDITERRGETVRLRLLEQTVDAAPIGIALSEYKSADDCPLIYVNPAFERLTGYSAEEVLGTDCRFLQGSDLGQPGGSTLQSAIANGCSGKAVLRNYKKDGTRFLNEVHISHVRGSDSKVSHIIGLQYDVTEQLETREQLAKQARHDALTGLSNRHALLEHLETTLAHAKASGRPVAVVVLDLDNFKHMNDRFGHIETDRILVHVSRRIASFAGVQTAARLGGDEFALILSQWNDHTDLGKLVEQLLHEISKPLPLGSKEILITGSAGIALFPQDTVEPEELLQMADVSMYAVKRRGKNSFRFYTADLRFNQNEPLDVAVGFRRALANSEFELYYQPRVNASSKRIIGCEALIRWNHPDRGTLLPAQFIRIAEDTGLINEIGRWVLEEALQQNASWRRSGFQSALISINVSPSQIRDPNFPAIVQDALARYRLPGTSLELELTESLLIDNGELAESSLRLLKKLGVRIAIDDFGTGYSGLQYLARFPIDTIKIDQGFTRNITSDHLSATICKSILTLGRDLGLTTVAEGVESVEQAELLRSWSCKELQGHLFGKPWPRNMAERAFQKTRPQKSP</sequence>
<dbReference type="SMART" id="SM00091">
    <property type="entry name" value="PAS"/>
    <property type="match status" value="3"/>
</dbReference>
<dbReference type="Pfam" id="PF00990">
    <property type="entry name" value="GGDEF"/>
    <property type="match status" value="1"/>
</dbReference>
<dbReference type="Pfam" id="PF00563">
    <property type="entry name" value="EAL"/>
    <property type="match status" value="1"/>
</dbReference>
<feature type="domain" description="PAS" evidence="1">
    <location>
        <begin position="301"/>
        <end position="349"/>
    </location>
</feature>
<dbReference type="AlphaFoldDB" id="I3ZJG2"/>
<dbReference type="KEGG" id="trs:Terro_3151"/>
<evidence type="ECO:0000259" key="2">
    <source>
        <dbReference type="PROSITE" id="PS50113"/>
    </source>
</evidence>
<evidence type="ECO:0000259" key="4">
    <source>
        <dbReference type="PROSITE" id="PS50887"/>
    </source>
</evidence>
<dbReference type="Gene3D" id="3.30.450.20">
    <property type="entry name" value="PAS domain"/>
    <property type="match status" value="3"/>
</dbReference>
<dbReference type="InterPro" id="IPR052155">
    <property type="entry name" value="Biofilm_reg_signaling"/>
</dbReference>
<dbReference type="InterPro" id="IPR035965">
    <property type="entry name" value="PAS-like_dom_sf"/>
</dbReference>
<organism evidence="5 6">
    <name type="scientific">Terriglobus roseus (strain DSM 18391 / NRRL B-41598 / KBS 63)</name>
    <dbReference type="NCBI Taxonomy" id="926566"/>
    <lineage>
        <taxon>Bacteria</taxon>
        <taxon>Pseudomonadati</taxon>
        <taxon>Acidobacteriota</taxon>
        <taxon>Terriglobia</taxon>
        <taxon>Terriglobales</taxon>
        <taxon>Acidobacteriaceae</taxon>
        <taxon>Terriglobus</taxon>
    </lineage>
</organism>
<dbReference type="InterPro" id="IPR035919">
    <property type="entry name" value="EAL_sf"/>
</dbReference>
<dbReference type="PANTHER" id="PTHR44757">
    <property type="entry name" value="DIGUANYLATE CYCLASE DGCP"/>
    <property type="match status" value="1"/>
</dbReference>
<dbReference type="Pfam" id="PF08448">
    <property type="entry name" value="PAS_4"/>
    <property type="match status" value="1"/>
</dbReference>
<dbReference type="OrthoDB" id="101222at2"/>
<dbReference type="SUPFAM" id="SSF141868">
    <property type="entry name" value="EAL domain-like"/>
    <property type="match status" value="1"/>
</dbReference>
<accession>I3ZJG2</accession>
<dbReference type="Gene3D" id="3.30.70.270">
    <property type="match status" value="1"/>
</dbReference>
<dbReference type="STRING" id="926566.Terro_3151"/>
<dbReference type="InterPro" id="IPR000700">
    <property type="entry name" value="PAS-assoc_C"/>
</dbReference>
<dbReference type="eggNOG" id="COG5001">
    <property type="taxonomic scope" value="Bacteria"/>
</dbReference>
<dbReference type="SMART" id="SM00267">
    <property type="entry name" value="GGDEF"/>
    <property type="match status" value="1"/>
</dbReference>
<dbReference type="NCBIfam" id="TIGR00229">
    <property type="entry name" value="sensory_box"/>
    <property type="match status" value="2"/>
</dbReference>